<dbReference type="Gene3D" id="3.40.720.10">
    <property type="entry name" value="Alkaline Phosphatase, subunit A"/>
    <property type="match status" value="1"/>
</dbReference>
<dbReference type="Pfam" id="PF00884">
    <property type="entry name" value="Sulfatase"/>
    <property type="match status" value="1"/>
</dbReference>
<evidence type="ECO:0000313" key="7">
    <source>
        <dbReference type="Proteomes" id="UP000319976"/>
    </source>
</evidence>
<dbReference type="PANTHER" id="PTHR42693:SF53">
    <property type="entry name" value="ENDO-4-O-SULFATASE"/>
    <property type="match status" value="1"/>
</dbReference>
<comment type="similarity">
    <text evidence="1">Belongs to the sulfatase family.</text>
</comment>
<accession>A0A517T9V6</accession>
<dbReference type="Proteomes" id="UP000319976">
    <property type="component" value="Chromosome"/>
</dbReference>
<dbReference type="KEGG" id="chya:V22_24040"/>
<keyword evidence="7" id="KW-1185">Reference proteome</keyword>
<dbReference type="SUPFAM" id="SSF53649">
    <property type="entry name" value="Alkaline phosphatase-like"/>
    <property type="match status" value="1"/>
</dbReference>
<evidence type="ECO:0000313" key="6">
    <source>
        <dbReference type="EMBL" id="QDT65157.1"/>
    </source>
</evidence>
<proteinExistence type="inferred from homology"/>
<reference evidence="6 7" key="1">
    <citation type="submission" date="2019-02" db="EMBL/GenBank/DDBJ databases">
        <title>Deep-cultivation of Planctomycetes and their phenomic and genomic characterization uncovers novel biology.</title>
        <authorList>
            <person name="Wiegand S."/>
            <person name="Jogler M."/>
            <person name="Boedeker C."/>
            <person name="Pinto D."/>
            <person name="Vollmers J."/>
            <person name="Rivas-Marin E."/>
            <person name="Kohn T."/>
            <person name="Peeters S.H."/>
            <person name="Heuer A."/>
            <person name="Rast P."/>
            <person name="Oberbeckmann S."/>
            <person name="Bunk B."/>
            <person name="Jeske O."/>
            <person name="Meyerdierks A."/>
            <person name="Storesund J.E."/>
            <person name="Kallscheuer N."/>
            <person name="Luecker S."/>
            <person name="Lage O.M."/>
            <person name="Pohl T."/>
            <person name="Merkel B.J."/>
            <person name="Hornburger P."/>
            <person name="Mueller R.-W."/>
            <person name="Bruemmer F."/>
            <person name="Labrenz M."/>
            <person name="Spormann A.M."/>
            <person name="Op den Camp H."/>
            <person name="Overmann J."/>
            <person name="Amann R."/>
            <person name="Jetten M.S.M."/>
            <person name="Mascher T."/>
            <person name="Medema M.H."/>
            <person name="Devos D.P."/>
            <person name="Kaster A.-K."/>
            <person name="Ovreas L."/>
            <person name="Rohde M."/>
            <person name="Galperin M.Y."/>
            <person name="Jogler C."/>
        </authorList>
    </citation>
    <scope>NUCLEOTIDE SEQUENCE [LARGE SCALE GENOMIC DNA]</scope>
    <source>
        <strain evidence="6 7">V22</strain>
    </source>
</reference>
<evidence type="ECO:0000256" key="1">
    <source>
        <dbReference type="ARBA" id="ARBA00008779"/>
    </source>
</evidence>
<feature type="chain" id="PRO_5022089318" evidence="4">
    <location>
        <begin position="25"/>
        <end position="460"/>
    </location>
</feature>
<evidence type="ECO:0000256" key="3">
    <source>
        <dbReference type="SAM" id="MobiDB-lite"/>
    </source>
</evidence>
<feature type="region of interest" description="Disordered" evidence="3">
    <location>
        <begin position="439"/>
        <end position="460"/>
    </location>
</feature>
<dbReference type="RefSeq" id="WP_145262932.1">
    <property type="nucleotide sequence ID" value="NZ_CP036316.1"/>
</dbReference>
<dbReference type="Gene3D" id="3.30.1120.10">
    <property type="match status" value="1"/>
</dbReference>
<evidence type="ECO:0000256" key="4">
    <source>
        <dbReference type="SAM" id="SignalP"/>
    </source>
</evidence>
<dbReference type="CDD" id="cd16145">
    <property type="entry name" value="ARS_like"/>
    <property type="match status" value="1"/>
</dbReference>
<dbReference type="PANTHER" id="PTHR42693">
    <property type="entry name" value="ARYLSULFATASE FAMILY MEMBER"/>
    <property type="match status" value="1"/>
</dbReference>
<feature type="signal peptide" evidence="4">
    <location>
        <begin position="1"/>
        <end position="24"/>
    </location>
</feature>
<feature type="compositionally biased region" description="Basic and acidic residues" evidence="3">
    <location>
        <begin position="439"/>
        <end position="453"/>
    </location>
</feature>
<dbReference type="EC" id="3.1.6.1" evidence="6"/>
<keyword evidence="4" id="KW-0732">Signal</keyword>
<dbReference type="InterPro" id="IPR000917">
    <property type="entry name" value="Sulfatase_N"/>
</dbReference>
<feature type="domain" description="Sulfatase N-terminal" evidence="5">
    <location>
        <begin position="30"/>
        <end position="361"/>
    </location>
</feature>
<evidence type="ECO:0000259" key="5">
    <source>
        <dbReference type="Pfam" id="PF00884"/>
    </source>
</evidence>
<name>A0A517T9V6_9PLAN</name>
<dbReference type="AlphaFoldDB" id="A0A517T9V6"/>
<gene>
    <name evidence="6" type="primary">atsA_20</name>
    <name evidence="6" type="ORF">V22_24040</name>
</gene>
<keyword evidence="2 6" id="KW-0378">Hydrolase</keyword>
<dbReference type="InterPro" id="IPR050738">
    <property type="entry name" value="Sulfatase"/>
</dbReference>
<dbReference type="GO" id="GO:0004065">
    <property type="term" value="F:arylsulfatase activity"/>
    <property type="evidence" value="ECO:0007669"/>
    <property type="project" value="UniProtKB-EC"/>
</dbReference>
<dbReference type="EMBL" id="CP036316">
    <property type="protein sequence ID" value="QDT65157.1"/>
    <property type="molecule type" value="Genomic_DNA"/>
</dbReference>
<organism evidence="6 7">
    <name type="scientific">Calycomorphotria hydatis</name>
    <dbReference type="NCBI Taxonomy" id="2528027"/>
    <lineage>
        <taxon>Bacteria</taxon>
        <taxon>Pseudomonadati</taxon>
        <taxon>Planctomycetota</taxon>
        <taxon>Planctomycetia</taxon>
        <taxon>Planctomycetales</taxon>
        <taxon>Planctomycetaceae</taxon>
        <taxon>Calycomorphotria</taxon>
    </lineage>
</organism>
<evidence type="ECO:0000256" key="2">
    <source>
        <dbReference type="ARBA" id="ARBA00022801"/>
    </source>
</evidence>
<sequence length="460" mass="51567" precursor="true">MKFLPTQLFLLALTLYFSIQPIHAADFHRPNVIYILADDLGYGDLSCYGQERLSTPNIDRLAKEGMKFTAHYSGNTVCSPSRAVLMTGRHPGHCYLRGNSSSNTKLALDPEMTVLPEVFRAAGYATGAYGKWGLGHTNAEDTRNPLQHGFDEFYGWKSQSIAHTYYPSSAVHNGEEIPLPENTYIHDLIMQQARDFIRSNAEENKPFFCYIPTAIPHAAMHAPKDLHEKWRKVFPQFDKKIGKYGAGRGEKCPDVLNPIAGFAAMMEHLDNDVGSILDLIEELGIDDDTLIMFASDNGAHHEGGHDPIFWNSTGGLRGHKRDMHEGGIRSPMLARWPGVIPVETTTSHISAFWDILPTMAEIVEQPMPEGVDGISFLPTLCGQSEDQQQHDYLYWEFQKGEKTFSKAARMGDWKAYQQTNHPLELYNLADDPFEKQDLAGEKPEVSSRMKAIFDEAGSSK</sequence>
<dbReference type="OrthoDB" id="9783154at2"/>
<dbReference type="InterPro" id="IPR017850">
    <property type="entry name" value="Alkaline_phosphatase_core_sf"/>
</dbReference>
<protein>
    <submittedName>
        <fullName evidence="6">Arylsulfatase</fullName>
        <ecNumber evidence="6">3.1.6.1</ecNumber>
    </submittedName>
</protein>